<dbReference type="Gene3D" id="1.10.357.10">
    <property type="entry name" value="Tetracycline Repressor, domain 2"/>
    <property type="match status" value="1"/>
</dbReference>
<keyword evidence="1 2" id="KW-0238">DNA-binding</keyword>
<dbReference type="SUPFAM" id="SSF48498">
    <property type="entry name" value="Tetracyclin repressor-like, C-terminal domain"/>
    <property type="match status" value="1"/>
</dbReference>
<feature type="domain" description="HTH tetR-type" evidence="3">
    <location>
        <begin position="15"/>
        <end position="75"/>
    </location>
</feature>
<dbReference type="SUPFAM" id="SSF46689">
    <property type="entry name" value="Homeodomain-like"/>
    <property type="match status" value="1"/>
</dbReference>
<dbReference type="RefSeq" id="WP_014151725.1">
    <property type="nucleotide sequence ID" value="NC_016113.1"/>
</dbReference>
<dbReference type="InterPro" id="IPR041583">
    <property type="entry name" value="TetR_C_31"/>
</dbReference>
<protein>
    <submittedName>
        <fullName evidence="4">Transcriptional regulatory protein</fullName>
    </submittedName>
</protein>
<dbReference type="PANTHER" id="PTHR30055">
    <property type="entry name" value="HTH-TYPE TRANSCRIPTIONAL REGULATOR RUTR"/>
    <property type="match status" value="1"/>
</dbReference>
<reference evidence="5" key="1">
    <citation type="submission" date="2011-12" db="EMBL/GenBank/DDBJ databases">
        <title>Complete genome sequence of Streptomyces cattleya strain DSM 46488.</title>
        <authorList>
            <person name="Ou H.-Y."/>
            <person name="Li P."/>
            <person name="Zhao C."/>
            <person name="O'Hagan D."/>
            <person name="Deng Z."/>
        </authorList>
    </citation>
    <scope>NUCLEOTIDE SEQUENCE [LARGE SCALE GENOMIC DNA]</scope>
    <source>
        <strain evidence="5">ATCC 35852 / DSM 46488 / JCM 4925 / NBRC 14057 / NRRL 8057</strain>
        <plasmid evidence="5">Plasmid pSCATT</plasmid>
    </source>
</reference>
<dbReference type="PATRIC" id="fig|1003195.11.peg.1238"/>
<dbReference type="PANTHER" id="PTHR30055:SF231">
    <property type="entry name" value="TRANSCRIPTIONAL REGULATORY PROTEIN (PROBABLY DEOR-FAMILY)-RELATED"/>
    <property type="match status" value="1"/>
</dbReference>
<dbReference type="InterPro" id="IPR050109">
    <property type="entry name" value="HTH-type_TetR-like_transc_reg"/>
</dbReference>
<dbReference type="InterPro" id="IPR036271">
    <property type="entry name" value="Tet_transcr_reg_TetR-rel_C_sf"/>
</dbReference>
<evidence type="ECO:0000313" key="4">
    <source>
        <dbReference type="EMBL" id="AEW98639.1"/>
    </source>
</evidence>
<proteinExistence type="predicted"/>
<dbReference type="HOGENOM" id="CLU_069356_21_2_11"/>
<dbReference type="GO" id="GO:0003700">
    <property type="term" value="F:DNA-binding transcription factor activity"/>
    <property type="evidence" value="ECO:0007669"/>
    <property type="project" value="TreeGrafter"/>
</dbReference>
<evidence type="ECO:0000256" key="2">
    <source>
        <dbReference type="PROSITE-ProRule" id="PRU00335"/>
    </source>
</evidence>
<evidence type="ECO:0000256" key="1">
    <source>
        <dbReference type="ARBA" id="ARBA00023125"/>
    </source>
</evidence>
<dbReference type="GO" id="GO:0000976">
    <property type="term" value="F:transcription cis-regulatory region binding"/>
    <property type="evidence" value="ECO:0007669"/>
    <property type="project" value="TreeGrafter"/>
</dbReference>
<sequence>MTGRDAPRGRRRDPEGRRRAIVEAACALIPDTGIHGLSHRLVAARAGVPLGATTYYFTDLADLSRAALEHAAARWTEELRAWATALRDSDDVPAALAALAARYAEDRPRALIEAELYTAAARRPELRPLAHLWFDGLVRVLRAHTTPAAATATALLLDGALLRALRDEDPVDVTELTAALRTLMGDGPEVSGRR</sequence>
<dbReference type="OrthoDB" id="6929199at2"/>
<keyword evidence="5" id="KW-1185">Reference proteome</keyword>
<dbReference type="PROSITE" id="PS50977">
    <property type="entry name" value="HTH_TETR_2"/>
    <property type="match status" value="1"/>
</dbReference>
<dbReference type="InterPro" id="IPR001647">
    <property type="entry name" value="HTH_TetR"/>
</dbReference>
<dbReference type="InterPro" id="IPR009057">
    <property type="entry name" value="Homeodomain-like_sf"/>
</dbReference>
<organism evidence="4 5">
    <name type="scientific">Streptantibioticus cattleyicolor (strain ATCC 35852 / DSM 46488 / JCM 4925 / NBRC 14057 / NRRL 8057)</name>
    <name type="common">Streptomyces cattleya</name>
    <dbReference type="NCBI Taxonomy" id="1003195"/>
    <lineage>
        <taxon>Bacteria</taxon>
        <taxon>Bacillati</taxon>
        <taxon>Actinomycetota</taxon>
        <taxon>Actinomycetes</taxon>
        <taxon>Kitasatosporales</taxon>
        <taxon>Streptomycetaceae</taxon>
        <taxon>Streptantibioticus</taxon>
    </lineage>
</organism>
<dbReference type="Pfam" id="PF17940">
    <property type="entry name" value="TetR_C_31"/>
    <property type="match status" value="1"/>
</dbReference>
<feature type="DNA-binding region" description="H-T-H motif" evidence="2">
    <location>
        <begin position="38"/>
        <end position="57"/>
    </location>
</feature>
<accession>F8JJT5</accession>
<keyword evidence="4" id="KW-0614">Plasmid</keyword>
<dbReference type="Proteomes" id="UP000007842">
    <property type="component" value="Plasmid pSCATT"/>
</dbReference>
<dbReference type="AlphaFoldDB" id="F8JJT5"/>
<evidence type="ECO:0000259" key="3">
    <source>
        <dbReference type="PROSITE" id="PS50977"/>
    </source>
</evidence>
<geneLocation type="plasmid" evidence="4 5">
    <name>pSCATT</name>
</geneLocation>
<dbReference type="EMBL" id="CP003229">
    <property type="protein sequence ID" value="AEW98639.1"/>
    <property type="molecule type" value="Genomic_DNA"/>
</dbReference>
<gene>
    <name evidence="4" type="ordered locus">SCATT_p04460</name>
</gene>
<dbReference type="KEGG" id="sct:SCAT_p1278"/>
<evidence type="ECO:0000313" key="5">
    <source>
        <dbReference type="Proteomes" id="UP000007842"/>
    </source>
</evidence>
<accession>G8XFZ9</accession>
<name>F8JJT5_STREN</name>
<dbReference type="KEGG" id="scy:SCATT_p04460"/>